<organism evidence="1 2">
    <name type="scientific">Pararhodospirillum photometricum DSM 122</name>
    <dbReference type="NCBI Taxonomy" id="1150469"/>
    <lineage>
        <taxon>Bacteria</taxon>
        <taxon>Pseudomonadati</taxon>
        <taxon>Pseudomonadota</taxon>
        <taxon>Alphaproteobacteria</taxon>
        <taxon>Rhodospirillales</taxon>
        <taxon>Rhodospirillaceae</taxon>
        <taxon>Pararhodospirillum</taxon>
    </lineage>
</organism>
<protein>
    <submittedName>
        <fullName evidence="1">Uncharacterized protein</fullName>
    </submittedName>
</protein>
<dbReference type="KEGG" id="rpm:RSPPHO_00222"/>
<dbReference type="AlphaFoldDB" id="H6SMX2"/>
<evidence type="ECO:0000313" key="2">
    <source>
        <dbReference type="Proteomes" id="UP000033220"/>
    </source>
</evidence>
<dbReference type="HOGENOM" id="CLU_2370941_0_0_5"/>
<keyword evidence="2" id="KW-1185">Reference proteome</keyword>
<dbReference type="Proteomes" id="UP000033220">
    <property type="component" value="Chromosome DSM 122"/>
</dbReference>
<gene>
    <name evidence="1" type="ORF">RSPPHO_00222</name>
</gene>
<name>H6SMX2_PARPM</name>
<accession>H6SMX2</accession>
<evidence type="ECO:0000313" key="1">
    <source>
        <dbReference type="EMBL" id="CCG06848.1"/>
    </source>
</evidence>
<proteinExistence type="predicted"/>
<reference evidence="1 2" key="1">
    <citation type="submission" date="2012-02" db="EMBL/GenBank/DDBJ databases">
        <title>Shotgun genome sequence of Phaeospirillum photometricum DSM 122.</title>
        <authorList>
            <person name="Duquesne K."/>
            <person name="Sturgis J."/>
        </authorList>
    </citation>
    <scope>NUCLEOTIDE SEQUENCE [LARGE SCALE GENOMIC DNA]</scope>
    <source>
        <strain evidence="2">DSM122</strain>
    </source>
</reference>
<dbReference type="EMBL" id="HE663493">
    <property type="protein sequence ID" value="CCG06848.1"/>
    <property type="molecule type" value="Genomic_DNA"/>
</dbReference>
<sequence>MIDLFLFGLGDVHVTVSLAYFLVSHDFIERGVDDSFNMGFDERPKLAQEGSCFLVNAHGLKTFHIAQSHSGPSLHGSDEFLHHHYKKYSITPAPN</sequence>